<organism evidence="2 3">
    <name type="scientific">Cylicocyclus nassatus</name>
    <name type="common">Nematode worm</name>
    <dbReference type="NCBI Taxonomy" id="53992"/>
    <lineage>
        <taxon>Eukaryota</taxon>
        <taxon>Metazoa</taxon>
        <taxon>Ecdysozoa</taxon>
        <taxon>Nematoda</taxon>
        <taxon>Chromadorea</taxon>
        <taxon>Rhabditida</taxon>
        <taxon>Rhabditina</taxon>
        <taxon>Rhabditomorpha</taxon>
        <taxon>Strongyloidea</taxon>
        <taxon>Strongylidae</taxon>
        <taxon>Cylicocyclus</taxon>
    </lineage>
</organism>
<keyword evidence="1" id="KW-0812">Transmembrane</keyword>
<protein>
    <submittedName>
        <fullName evidence="2">Uncharacterized protein</fullName>
    </submittedName>
</protein>
<keyword evidence="1" id="KW-1133">Transmembrane helix</keyword>
<evidence type="ECO:0000256" key="1">
    <source>
        <dbReference type="SAM" id="Phobius"/>
    </source>
</evidence>
<keyword evidence="3" id="KW-1185">Reference proteome</keyword>
<dbReference type="EMBL" id="CATQJL010000001">
    <property type="protein sequence ID" value="CAJ0591917.1"/>
    <property type="molecule type" value="Genomic_DNA"/>
</dbReference>
<dbReference type="AlphaFoldDB" id="A0AA36DTS0"/>
<keyword evidence="1" id="KW-0472">Membrane</keyword>
<evidence type="ECO:0000313" key="2">
    <source>
        <dbReference type="EMBL" id="CAJ0591917.1"/>
    </source>
</evidence>
<name>A0AA36DTS0_CYLNA</name>
<comment type="caution">
    <text evidence="2">The sequence shown here is derived from an EMBL/GenBank/DDBJ whole genome shotgun (WGS) entry which is preliminary data.</text>
</comment>
<sequence length="67" mass="7834">MSTRCCEIAYEMFFVVLIAVILWLLVYCMILIQRCSVDKRYISVSEIPTNRKNSQRDIEKAAFANIL</sequence>
<feature type="transmembrane region" description="Helical" evidence="1">
    <location>
        <begin position="12"/>
        <end position="32"/>
    </location>
</feature>
<reference evidence="2" key="1">
    <citation type="submission" date="2023-07" db="EMBL/GenBank/DDBJ databases">
        <authorList>
            <consortium name="CYATHOMIX"/>
        </authorList>
    </citation>
    <scope>NUCLEOTIDE SEQUENCE</scope>
    <source>
        <strain evidence="2">N/A</strain>
    </source>
</reference>
<evidence type="ECO:0000313" key="3">
    <source>
        <dbReference type="Proteomes" id="UP001176961"/>
    </source>
</evidence>
<gene>
    <name evidence="2" type="ORF">CYNAS_LOCUS3900</name>
</gene>
<accession>A0AA36DTS0</accession>
<dbReference type="Proteomes" id="UP001176961">
    <property type="component" value="Unassembled WGS sequence"/>
</dbReference>
<proteinExistence type="predicted"/>